<dbReference type="Proteomes" id="UP001159428">
    <property type="component" value="Unassembled WGS sequence"/>
</dbReference>
<accession>A0AAU9WWM6</accession>
<keyword evidence="3 7" id="KW-0479">Metal-binding</keyword>
<feature type="domain" description="TRAF-type" evidence="12">
    <location>
        <begin position="105"/>
        <end position="158"/>
    </location>
</feature>
<evidence type="ECO:0000256" key="8">
    <source>
        <dbReference type="SAM" id="Coils"/>
    </source>
</evidence>
<evidence type="ECO:0000256" key="9">
    <source>
        <dbReference type="SAM" id="MobiDB-lite"/>
    </source>
</evidence>
<feature type="non-terminal residue" evidence="13">
    <location>
        <position position="1"/>
    </location>
</feature>
<dbReference type="PROSITE" id="PS50144">
    <property type="entry name" value="MATH"/>
    <property type="match status" value="2"/>
</dbReference>
<comment type="caution">
    <text evidence="13">The sequence shown here is derived from an EMBL/GenBank/DDBJ whole genome shotgun (WGS) entry which is preliminary data.</text>
</comment>
<dbReference type="Pfam" id="PF00097">
    <property type="entry name" value="zf-C3HC4"/>
    <property type="match status" value="1"/>
</dbReference>
<evidence type="ECO:0000259" key="12">
    <source>
        <dbReference type="PROSITE" id="PS50145"/>
    </source>
</evidence>
<evidence type="ECO:0008006" key="15">
    <source>
        <dbReference type="Google" id="ProtNLM"/>
    </source>
</evidence>
<dbReference type="PROSITE" id="PS50145">
    <property type="entry name" value="ZF_TRAF"/>
    <property type="match status" value="4"/>
</dbReference>
<dbReference type="InterPro" id="IPR001293">
    <property type="entry name" value="Znf_TRAF"/>
</dbReference>
<evidence type="ECO:0000256" key="5">
    <source>
        <dbReference type="ARBA" id="ARBA00022771"/>
    </source>
</evidence>
<keyword evidence="2" id="KW-0963">Cytoplasm</keyword>
<feature type="domain" description="MATH" evidence="11">
    <location>
        <begin position="698"/>
        <end position="852"/>
    </location>
</feature>
<dbReference type="Gene3D" id="2.60.210.10">
    <property type="entry name" value="Apoptosis, Tumor Necrosis Factor Receptor Associated Protein 2, Chain A"/>
    <property type="match status" value="3"/>
</dbReference>
<dbReference type="SMART" id="SM00184">
    <property type="entry name" value="RING"/>
    <property type="match status" value="2"/>
</dbReference>
<keyword evidence="4" id="KW-0677">Repeat</keyword>
<feature type="domain" description="MATH" evidence="11">
    <location>
        <begin position="991"/>
        <end position="1142"/>
    </location>
</feature>
<dbReference type="GO" id="GO:0005164">
    <property type="term" value="F:tumor necrosis factor receptor binding"/>
    <property type="evidence" value="ECO:0007669"/>
    <property type="project" value="TreeGrafter"/>
</dbReference>
<dbReference type="SUPFAM" id="SSF57850">
    <property type="entry name" value="RING/U-box"/>
    <property type="match status" value="2"/>
</dbReference>
<dbReference type="SMART" id="SM00061">
    <property type="entry name" value="MATH"/>
    <property type="match status" value="2"/>
</dbReference>
<dbReference type="InterPro" id="IPR027370">
    <property type="entry name" value="Znf-RING_euk"/>
</dbReference>
<evidence type="ECO:0000313" key="14">
    <source>
        <dbReference type="Proteomes" id="UP001159428"/>
    </source>
</evidence>
<name>A0AAU9WWM6_9CNID</name>
<feature type="zinc finger region" description="TRAF-type" evidence="7">
    <location>
        <begin position="489"/>
        <end position="544"/>
    </location>
</feature>
<dbReference type="InterPro" id="IPR049342">
    <property type="entry name" value="TRAF1-6_MATH_dom"/>
</dbReference>
<keyword evidence="14" id="KW-1185">Reference proteome</keyword>
<dbReference type="Pfam" id="PF13445">
    <property type="entry name" value="zf-RING_UBOX"/>
    <property type="match status" value="1"/>
</dbReference>
<evidence type="ECO:0000256" key="2">
    <source>
        <dbReference type="ARBA" id="ARBA00022490"/>
    </source>
</evidence>
<keyword evidence="6 7" id="KW-0862">Zinc</keyword>
<feature type="zinc finger region" description="TRAF-type" evidence="7">
    <location>
        <begin position="433"/>
        <end position="477"/>
    </location>
</feature>
<dbReference type="PANTHER" id="PTHR10131">
    <property type="entry name" value="TNF RECEPTOR ASSOCIATED FACTOR"/>
    <property type="match status" value="1"/>
</dbReference>
<feature type="zinc finger region" description="TRAF-type" evidence="7">
    <location>
        <begin position="160"/>
        <end position="216"/>
    </location>
</feature>
<feature type="domain" description="RING-type" evidence="10">
    <location>
        <begin position="18"/>
        <end position="62"/>
    </location>
</feature>
<dbReference type="Gene3D" id="3.30.40.10">
    <property type="entry name" value="Zinc/RING finger domain, C3HC4 (zinc finger)"/>
    <property type="match status" value="6"/>
</dbReference>
<feature type="domain" description="TRAF-type" evidence="12">
    <location>
        <begin position="489"/>
        <end position="544"/>
    </location>
</feature>
<evidence type="ECO:0000259" key="11">
    <source>
        <dbReference type="PROSITE" id="PS50144"/>
    </source>
</evidence>
<dbReference type="PROSITE" id="PS50089">
    <property type="entry name" value="ZF_RING_2"/>
    <property type="match status" value="2"/>
</dbReference>
<feature type="coiled-coil region" evidence="8">
    <location>
        <begin position="626"/>
        <end position="675"/>
    </location>
</feature>
<dbReference type="Pfam" id="PF02176">
    <property type="entry name" value="zf-TRAF"/>
    <property type="match status" value="2"/>
</dbReference>
<reference evidence="13 14" key="1">
    <citation type="submission" date="2022-05" db="EMBL/GenBank/DDBJ databases">
        <authorList>
            <consortium name="Genoscope - CEA"/>
            <person name="William W."/>
        </authorList>
    </citation>
    <scope>NUCLEOTIDE SEQUENCE [LARGE SCALE GENOMIC DNA]</scope>
</reference>
<dbReference type="FunFam" id="3.30.40.10:FF:000179">
    <property type="entry name" value="TNF receptor-associated factor"/>
    <property type="match status" value="2"/>
</dbReference>
<keyword evidence="5 7" id="KW-0863">Zinc-finger</keyword>
<dbReference type="InterPro" id="IPR001841">
    <property type="entry name" value="Znf_RING"/>
</dbReference>
<evidence type="ECO:0000256" key="7">
    <source>
        <dbReference type="PROSITE-ProRule" id="PRU00207"/>
    </source>
</evidence>
<gene>
    <name evidence="13" type="ORF">PMEA_00013312</name>
</gene>
<dbReference type="InterPro" id="IPR018957">
    <property type="entry name" value="Znf_C3HC4_RING-type"/>
</dbReference>
<evidence type="ECO:0000256" key="1">
    <source>
        <dbReference type="ARBA" id="ARBA00004496"/>
    </source>
</evidence>
<dbReference type="SUPFAM" id="SSF49599">
    <property type="entry name" value="TRAF domain-like"/>
    <property type="match status" value="5"/>
</dbReference>
<comment type="subcellular location">
    <subcellularLocation>
        <location evidence="1">Cytoplasm</location>
    </subcellularLocation>
</comment>
<evidence type="ECO:0000256" key="4">
    <source>
        <dbReference type="ARBA" id="ARBA00022737"/>
    </source>
</evidence>
<feature type="coiled-coil region" evidence="8">
    <location>
        <begin position="227"/>
        <end position="282"/>
    </location>
</feature>
<dbReference type="InterPro" id="IPR008974">
    <property type="entry name" value="TRAF-like"/>
</dbReference>
<feature type="region of interest" description="Disordered" evidence="9">
    <location>
        <begin position="942"/>
        <end position="965"/>
    </location>
</feature>
<feature type="domain" description="RING-type" evidence="10">
    <location>
        <begin position="347"/>
        <end position="391"/>
    </location>
</feature>
<dbReference type="InterPro" id="IPR017907">
    <property type="entry name" value="Znf_RING_CS"/>
</dbReference>
<feature type="domain" description="TRAF-type" evidence="12">
    <location>
        <begin position="433"/>
        <end position="477"/>
    </location>
</feature>
<feature type="zinc finger region" description="TRAF-type" evidence="7">
    <location>
        <begin position="105"/>
        <end position="158"/>
    </location>
</feature>
<dbReference type="EMBL" id="CALNXJ010000023">
    <property type="protein sequence ID" value="CAH3128137.1"/>
    <property type="molecule type" value="Genomic_DNA"/>
</dbReference>
<dbReference type="InterPro" id="IPR002083">
    <property type="entry name" value="MATH/TRAF_dom"/>
</dbReference>
<dbReference type="PROSITE" id="PS00518">
    <property type="entry name" value="ZF_RING_1"/>
    <property type="match status" value="2"/>
</dbReference>
<protein>
    <recommendedName>
        <fullName evidence="15">TNF receptor-associated factor 4</fullName>
    </recommendedName>
</protein>
<dbReference type="GO" id="GO:0008270">
    <property type="term" value="F:zinc ion binding"/>
    <property type="evidence" value="ECO:0007669"/>
    <property type="project" value="UniProtKB-KW"/>
</dbReference>
<dbReference type="SUPFAM" id="SSF57997">
    <property type="entry name" value="Tropomyosin"/>
    <property type="match status" value="1"/>
</dbReference>
<evidence type="ECO:0000259" key="10">
    <source>
        <dbReference type="PROSITE" id="PS50089"/>
    </source>
</evidence>
<organism evidence="13 14">
    <name type="scientific">Pocillopora meandrina</name>
    <dbReference type="NCBI Taxonomy" id="46732"/>
    <lineage>
        <taxon>Eukaryota</taxon>
        <taxon>Metazoa</taxon>
        <taxon>Cnidaria</taxon>
        <taxon>Anthozoa</taxon>
        <taxon>Hexacorallia</taxon>
        <taxon>Scleractinia</taxon>
        <taxon>Astrocoeniina</taxon>
        <taxon>Pocilloporidae</taxon>
        <taxon>Pocillopora</taxon>
    </lineage>
</organism>
<evidence type="ECO:0000256" key="3">
    <source>
        <dbReference type="ARBA" id="ARBA00022723"/>
    </source>
</evidence>
<proteinExistence type="predicted"/>
<dbReference type="GO" id="GO:0043122">
    <property type="term" value="P:regulation of canonical NF-kappaB signal transduction"/>
    <property type="evidence" value="ECO:0007669"/>
    <property type="project" value="TreeGrafter"/>
</dbReference>
<dbReference type="GO" id="GO:0005737">
    <property type="term" value="C:cytoplasm"/>
    <property type="evidence" value="ECO:0007669"/>
    <property type="project" value="UniProtKB-SubCell"/>
</dbReference>
<evidence type="ECO:0000313" key="13">
    <source>
        <dbReference type="EMBL" id="CAH3128137.1"/>
    </source>
</evidence>
<dbReference type="PANTHER" id="PTHR10131:SF94">
    <property type="entry name" value="TNF RECEPTOR-ASSOCIATED FACTOR 4"/>
    <property type="match status" value="1"/>
</dbReference>
<sequence length="1192" mass="138483">PSGYEEDFVKEVEEDFQCPICHLPLKEPVLTRCGHRYCKECLDERIGRQKSKEESLTCPTDRENLDLDLDIFPDKATERRVLSMAIRCPNDGCEWTGKLRNKEIHLESCPFQQVACANKNCHEKVQRRHLTQHENNVCPWRILQCTYCTEPHPDYMMQGHIRQCSKFPVTCPNSCGRSIPRDMVSNHTKDECLLTIISCPHEGMGCTTKVQRQEMEYHLESATRIHLDLVCIKLNNTEDKLNKTEDELNNTKDKLNKTEDELNNTKDKLKKTEALLSSVKHNNVFLWRIDSFSEILKEAKNGGKDEIAGDPFYTKSETESFGYKLRHYTPSGHDEDFVEEVEEDFQCPICNLPLKEPVLTRCGHRYCKKCLDEYIGRQRSREESLTCPIDRQNLNPNRDIFPDKATERKILSLAVRCPSEGCGWKGELRSKEAHLESCPFHQVACTNKNCGKIVQKRHLKQHENNECLWRILQCIHCFKPHPECQMEDHVTRCPLFPLTCPNLCGTTIPREMVSTHIKDKRRLTWISCPYAQTGCKKKVSRSRIAKEKKQENTSEKTMVRAFEITFIVIFFFCYLDGSGKVLKLFSKCKRLYKRLRVVSRDCLDDRSGNLEPKTDHSIHFLHAREKKKQEQALSRLESHLESATRVHLDLACVKLNRTEDELNEAKNRLKKIDDTFDNEIAALKNAMRLLQLSNVKHTNVFLWRIDGFSEILKKAKNEGKEEIYSDPFYTKTETDGFGYKLKVLIYPDGTGGGKNTHLSVFIIIMKGEYDAILPWHFNKKVMFALMDQQDELRKRENKTALVIGQNSPSFTRPTTEENISVGFPCFISHKELKELTSQHYIVDDTLFLQVQIRSPLVNKIINHKGAISVRAVQGTSHRKKVLPQTLPHFWTSCDIENLKIQRQEMEYHLESATRIHLDLVCIKLNNTEDKLNKTEDELNNTKDQLNKTEEDLNNTKDKLKKTEDKSNNTEALVELKKNAMELQKMSSVKHKNVFSWRIDSFSEILKEAKNGEKQRIDSDPFYIKTETESFGYKLRVYIYPNRTGDAKNTHLSVFIVVMKGEYNAILPWHFNKKVKITLIDQQDDPDQRENVTCEIVAKNVPNFARPKTEENTGRGFPHFIPRLKLHSRRHIVDDTLFHQVEISPPSNSKSNLEDIVNHYEWNLSCDDLFLFVNRFYCCSTNCSAVKRVSSMR</sequence>
<dbReference type="AlphaFoldDB" id="A0AAU9WWM6"/>
<feature type="domain" description="TRAF-type" evidence="12">
    <location>
        <begin position="160"/>
        <end position="216"/>
    </location>
</feature>
<keyword evidence="8" id="KW-0175">Coiled coil</keyword>
<dbReference type="GO" id="GO:0031625">
    <property type="term" value="F:ubiquitin protein ligase binding"/>
    <property type="evidence" value="ECO:0007669"/>
    <property type="project" value="TreeGrafter"/>
</dbReference>
<dbReference type="InterPro" id="IPR013083">
    <property type="entry name" value="Znf_RING/FYVE/PHD"/>
</dbReference>
<dbReference type="Pfam" id="PF22486">
    <property type="entry name" value="MATH_2"/>
    <property type="match status" value="1"/>
</dbReference>
<evidence type="ECO:0000256" key="6">
    <source>
        <dbReference type="ARBA" id="ARBA00022833"/>
    </source>
</evidence>
<dbReference type="Pfam" id="PF21355">
    <property type="entry name" value="TRAF-mep_MATH"/>
    <property type="match status" value="1"/>
</dbReference>